<dbReference type="Gene3D" id="6.10.340.10">
    <property type="match status" value="1"/>
</dbReference>
<sequence>MARTFPLHTHVLALALGLVLLVGGLLAFIGQQLAGNMLSAVAEDQSLRINREVRGSLYHLVQPADMALRLLSEDALADAATLDERLRRLPAARAALAGSAALSSLYVGYGDGQFFFVRRLAGEAERARFEAPPQTAYLVQSIDRDAGGALRGRYLFLDAALGVLAQRERTQYPDAFDPRRRDWYRDAPQNGELLVTPPYPFFSDQQVGITLARRAGNGSAVIGADIRLHTLGAVLARQKVTPGARLVLADGDGRIVALDDASLPVAAPDARGVQRLQHLQDLAHPAFRDQGGLIAEARAAPGGTLARKRVVDGEAWLLSATALQMEHVDASFVVMAIPEQELMAGALHQRNVALVITVLVLCIAAPLTWLLARQIARPMRALAAEAEAIRRFNFAPVGAPRSRIREVEVLGETMDGMRQTIRRFLELNTAVAGEPDFDSLLPRLLGETLSATRAQGGVLYLATDGHLAPVATLDGEGHPLPDTASWAATDAEAGEWMHARPPGQIAQAARALDALGPLLGEALAARAVRSAALTDADLVALGLQAQANALGVSQAIAVPLINRQGELVGALLLLLDAPADDDRLAFISALSGLAAVTLEARALIAAQKALFEALIRMIAGAIDAKSEHTGGHCARVPELARLLAQAACEAKQGPYADFKLDDNGWEILRIAAWMHDCGKITTPEYVVDKATKLQTLYDRIHEVRMRFEVLKREAELRCLQDILDGADADARKRLRDEELVALDDDFAFVARCNQGSESMADADVERLHRIASRTWTRTLDDRLGLSHEEAARRQAAPAALLPHPEPLLADRPEHLVPRRTDECFAADNRWGFRMQPPRWRQNLGELHNLGVRYGTLTEEERYLINAHIIQTEIMLRSLPFPRHLAGVPEVAVSHHEKMDGSGYPKGLRAEQMSPLARMMAIADIYEALTARDRPYKRGKTLSEALSIMARMAREGHIDPALFALFLRSGAYLAYAQRFVEPGQIDAVEVDALLDGQEIGQPA</sequence>
<feature type="domain" description="HAMP" evidence="1">
    <location>
        <begin position="373"/>
        <end position="426"/>
    </location>
</feature>
<protein>
    <submittedName>
        <fullName evidence="3">Metal-dependent phosphohydrolase</fullName>
    </submittedName>
</protein>
<dbReference type="PROSITE" id="PS50885">
    <property type="entry name" value="HAMP"/>
    <property type="match status" value="1"/>
</dbReference>
<dbReference type="SUPFAM" id="SSF109604">
    <property type="entry name" value="HD-domain/PDEase-like"/>
    <property type="match status" value="2"/>
</dbReference>
<reference evidence="4" key="1">
    <citation type="submission" date="2016-03" db="EMBL/GenBank/DDBJ databases">
        <authorList>
            <person name="Ma C."/>
            <person name="Zhou S."/>
            <person name="Yang G."/>
        </authorList>
    </citation>
    <scope>NUCLEOTIDE SEQUENCE [LARGE SCALE GENOMIC DNA]</scope>
    <source>
        <strain evidence="4">SgZ-1</strain>
    </source>
</reference>
<evidence type="ECO:0000313" key="4">
    <source>
        <dbReference type="Proteomes" id="UP000036902"/>
    </source>
</evidence>
<gene>
    <name evidence="3" type="ORF">AC731_014825</name>
</gene>
<dbReference type="RefSeq" id="WP_048707199.1">
    <property type="nucleotide sequence ID" value="NZ_CP014646.1"/>
</dbReference>
<evidence type="ECO:0000259" key="1">
    <source>
        <dbReference type="PROSITE" id="PS50885"/>
    </source>
</evidence>
<dbReference type="GO" id="GO:0016020">
    <property type="term" value="C:membrane"/>
    <property type="evidence" value="ECO:0007669"/>
    <property type="project" value="InterPro"/>
</dbReference>
<dbReference type="Gene3D" id="3.30.450.40">
    <property type="match status" value="1"/>
</dbReference>
<dbReference type="InterPro" id="IPR003660">
    <property type="entry name" value="HAMP_dom"/>
</dbReference>
<evidence type="ECO:0000259" key="2">
    <source>
        <dbReference type="PROSITE" id="PS51832"/>
    </source>
</evidence>
<dbReference type="EMBL" id="CP014646">
    <property type="protein sequence ID" value="AMO38099.1"/>
    <property type="molecule type" value="Genomic_DNA"/>
</dbReference>
<keyword evidence="4" id="KW-1185">Reference proteome</keyword>
<dbReference type="Gene3D" id="3.30.450.20">
    <property type="entry name" value="PAS domain"/>
    <property type="match status" value="1"/>
</dbReference>
<dbReference type="SUPFAM" id="SSF55781">
    <property type="entry name" value="GAF domain-like"/>
    <property type="match status" value="1"/>
</dbReference>
<dbReference type="InterPro" id="IPR037522">
    <property type="entry name" value="HD_GYP_dom"/>
</dbReference>
<dbReference type="Gene3D" id="1.10.3210.10">
    <property type="entry name" value="Hypothetical protein af1432"/>
    <property type="match status" value="2"/>
</dbReference>
<name>A0A127K817_9RHOO</name>
<dbReference type="InterPro" id="IPR003607">
    <property type="entry name" value="HD/PDEase_dom"/>
</dbReference>
<dbReference type="KEGG" id="thu:AC731_014825"/>
<dbReference type="InterPro" id="IPR052020">
    <property type="entry name" value="Cyclic_di-GMP/3'3'-cGAMP_PDE"/>
</dbReference>
<dbReference type="CDD" id="cd18773">
    <property type="entry name" value="PDC1_HK_sensor"/>
    <property type="match status" value="1"/>
</dbReference>
<dbReference type="CDD" id="cd00077">
    <property type="entry name" value="HDc"/>
    <property type="match status" value="2"/>
</dbReference>
<proteinExistence type="predicted"/>
<dbReference type="Pfam" id="PF13487">
    <property type="entry name" value="HD_5"/>
    <property type="match status" value="1"/>
</dbReference>
<dbReference type="PROSITE" id="PS51832">
    <property type="entry name" value="HD_GYP"/>
    <property type="match status" value="1"/>
</dbReference>
<dbReference type="SMART" id="SM00471">
    <property type="entry name" value="HDc"/>
    <property type="match status" value="1"/>
</dbReference>
<dbReference type="InterPro" id="IPR029016">
    <property type="entry name" value="GAF-like_dom_sf"/>
</dbReference>
<dbReference type="PANTHER" id="PTHR45228:SF5">
    <property type="entry name" value="CYCLIC DI-GMP PHOSPHODIESTERASE VC_1348-RELATED"/>
    <property type="match status" value="1"/>
</dbReference>
<feature type="domain" description="HD-GYP" evidence="2">
    <location>
        <begin position="764"/>
        <end position="981"/>
    </location>
</feature>
<dbReference type="GO" id="GO:0007165">
    <property type="term" value="P:signal transduction"/>
    <property type="evidence" value="ECO:0007669"/>
    <property type="project" value="InterPro"/>
</dbReference>
<dbReference type="Proteomes" id="UP000036902">
    <property type="component" value="Chromosome"/>
</dbReference>
<dbReference type="STRING" id="1134435.AC731_014825"/>
<accession>A0A127K817</accession>
<dbReference type="GO" id="GO:0008081">
    <property type="term" value="F:phosphoric diester hydrolase activity"/>
    <property type="evidence" value="ECO:0007669"/>
    <property type="project" value="UniProtKB-ARBA"/>
</dbReference>
<evidence type="ECO:0000313" key="3">
    <source>
        <dbReference type="EMBL" id="AMO38099.1"/>
    </source>
</evidence>
<organism evidence="3 4">
    <name type="scientific">Thauera humireducens</name>
    <dbReference type="NCBI Taxonomy" id="1134435"/>
    <lineage>
        <taxon>Bacteria</taxon>
        <taxon>Pseudomonadati</taxon>
        <taxon>Pseudomonadota</taxon>
        <taxon>Betaproteobacteria</taxon>
        <taxon>Rhodocyclales</taxon>
        <taxon>Zoogloeaceae</taxon>
        <taxon>Thauera</taxon>
    </lineage>
</organism>
<dbReference type="AlphaFoldDB" id="A0A127K817"/>
<keyword evidence="3" id="KW-0378">Hydrolase</keyword>
<dbReference type="PANTHER" id="PTHR45228">
    <property type="entry name" value="CYCLIC DI-GMP PHOSPHODIESTERASE TM_0186-RELATED"/>
    <property type="match status" value="1"/>
</dbReference>